<dbReference type="NCBIfam" id="NF033542">
    <property type="entry name" value="transpos_IS110"/>
    <property type="match status" value="1"/>
</dbReference>
<dbReference type="RefSeq" id="WP_381091768.1">
    <property type="nucleotide sequence ID" value="NZ_JBHUDX010000118.1"/>
</dbReference>
<sequence length="419" mass="46020">MHHLRSRRAYLKIFCGIDWAEDHHDIALVNERGDLVAKQRINDNLAGLETLQHLLAEAGDEPCDPIPVAIETSRGLLVACLRATGRPVYAINPMAVARYRERRSVARAKSDHADALALANVLRTDADHHRPLPADSELIQAIAVLAQAQQDAVWNRQQLANQLRSLLREFFTAALAAFQVKNMGLSHPEARAVLAAAPTPAAAAALSKARLRSLLRKAGRQRRIETRAEHLAGILREPHMRQLPRVEEALGQQVRALVLQLDAAAQAADDLAAACAERFTEHEDAEIITSFPGLGELTGARILAEIGDDRSRFADGRALKAYAGSAPITRASGKSLIVHHRKVKNQRLAAVGYVWSFAALSGSRGARGHYDRRRGIGDRHTAALRNLFNRLLGQLHHRLTTRQNYDENTAFPTPLPVAA</sequence>
<comment type="caution">
    <text evidence="3">The sequence shown here is derived from an EMBL/GenBank/DDBJ whole genome shotgun (WGS) entry which is preliminary data.</text>
</comment>
<dbReference type="PANTHER" id="PTHR33055">
    <property type="entry name" value="TRANSPOSASE FOR INSERTION SEQUENCE ELEMENT IS1111A"/>
    <property type="match status" value="1"/>
</dbReference>
<accession>A0ABW4J0M0</accession>
<evidence type="ECO:0000259" key="1">
    <source>
        <dbReference type="Pfam" id="PF01548"/>
    </source>
</evidence>
<name>A0ABW4J0M0_9ACTN</name>
<gene>
    <name evidence="3" type="ORF">ACFSL4_34700</name>
</gene>
<dbReference type="PANTHER" id="PTHR33055:SF3">
    <property type="entry name" value="PUTATIVE TRANSPOSASE FOR IS117-RELATED"/>
    <property type="match status" value="1"/>
</dbReference>
<reference evidence="4" key="1">
    <citation type="journal article" date="2019" name="Int. J. Syst. Evol. Microbiol.">
        <title>The Global Catalogue of Microorganisms (GCM) 10K type strain sequencing project: providing services to taxonomists for standard genome sequencing and annotation.</title>
        <authorList>
            <consortium name="The Broad Institute Genomics Platform"/>
            <consortium name="The Broad Institute Genome Sequencing Center for Infectious Disease"/>
            <person name="Wu L."/>
            <person name="Ma J."/>
        </authorList>
    </citation>
    <scope>NUCLEOTIDE SEQUENCE [LARGE SCALE GENOMIC DNA]</scope>
    <source>
        <strain evidence="4">CGMCC 1.12470</strain>
    </source>
</reference>
<evidence type="ECO:0000259" key="2">
    <source>
        <dbReference type="Pfam" id="PF02371"/>
    </source>
</evidence>
<feature type="domain" description="Transposase IS110-like N-terminal" evidence="1">
    <location>
        <begin position="15"/>
        <end position="171"/>
    </location>
</feature>
<organism evidence="3 4">
    <name type="scientific">Streptomyces caeni</name>
    <dbReference type="NCBI Taxonomy" id="2307231"/>
    <lineage>
        <taxon>Bacteria</taxon>
        <taxon>Bacillati</taxon>
        <taxon>Actinomycetota</taxon>
        <taxon>Actinomycetes</taxon>
        <taxon>Kitasatosporales</taxon>
        <taxon>Streptomycetaceae</taxon>
        <taxon>Streptomyces</taxon>
    </lineage>
</organism>
<protein>
    <submittedName>
        <fullName evidence="3">IS110 family transposase</fullName>
    </submittedName>
</protein>
<dbReference type="Pfam" id="PF01548">
    <property type="entry name" value="DEDD_Tnp_IS110"/>
    <property type="match status" value="1"/>
</dbReference>
<evidence type="ECO:0000313" key="3">
    <source>
        <dbReference type="EMBL" id="MFD1663180.1"/>
    </source>
</evidence>
<evidence type="ECO:0000313" key="4">
    <source>
        <dbReference type="Proteomes" id="UP001597261"/>
    </source>
</evidence>
<dbReference type="InterPro" id="IPR047650">
    <property type="entry name" value="Transpos_IS110"/>
</dbReference>
<dbReference type="Pfam" id="PF02371">
    <property type="entry name" value="Transposase_20"/>
    <property type="match status" value="1"/>
</dbReference>
<dbReference type="EMBL" id="JBHUDX010000118">
    <property type="protein sequence ID" value="MFD1663180.1"/>
    <property type="molecule type" value="Genomic_DNA"/>
</dbReference>
<keyword evidence="4" id="KW-1185">Reference proteome</keyword>
<dbReference type="InterPro" id="IPR002525">
    <property type="entry name" value="Transp_IS110-like_N"/>
</dbReference>
<feature type="domain" description="Transposase IS116/IS110/IS902 C-terminal" evidence="2">
    <location>
        <begin position="286"/>
        <end position="356"/>
    </location>
</feature>
<dbReference type="InterPro" id="IPR003346">
    <property type="entry name" value="Transposase_20"/>
</dbReference>
<proteinExistence type="predicted"/>
<dbReference type="Proteomes" id="UP001597261">
    <property type="component" value="Unassembled WGS sequence"/>
</dbReference>